<feature type="region of interest" description="Disordered" evidence="1">
    <location>
        <begin position="533"/>
        <end position="557"/>
    </location>
</feature>
<feature type="compositionally biased region" description="Polar residues" evidence="1">
    <location>
        <begin position="533"/>
        <end position="552"/>
    </location>
</feature>
<proteinExistence type="predicted"/>
<protein>
    <submittedName>
        <fullName evidence="3">Uncharacterized protein LOC100642893 isoform X1</fullName>
    </submittedName>
</protein>
<feature type="region of interest" description="Disordered" evidence="1">
    <location>
        <begin position="329"/>
        <end position="393"/>
    </location>
</feature>
<accession>A0A9B2MNG2</accession>
<sequence>MHQVKRIISSAPAATSIAGKMLPQEWLLVSLLMGSATALAPIPHHSMEESLKSALDAITRKQRSLDTNSQDYYNDLRSFKYHGGEGERKLDRERQGEREIEEEDEEIEFLPNETGQLETVGNGFQDLNNKLLERALIDYLENVPQQQEQPVTSLFRERERGSNRKRGYGSERSNIDNKELAKLFLEELQDGSPYNLGDTDDEGYMDARQMLYDRYKGDRGNKIYENLGPMSWGALLNKESMARGQSRESDENDFGNREQDPNLLYLSMGEQRNMNGGYPIGRSLRTYRNMAKRYLVAKRSPKPVSTSTKKQITDPKVAQDLGALFGTQSVDNQNHTHNFKHDHSHDHDHDHDHNHDHDHEHGDQHKHESSSEAPKVTPSPKGQKENVTKLGKSKSIEVRKKSVDWSQYFGIDRRKKKATFMAGQGTPNQDDEWMLQRYYENMVENLKANDREYEKEADERKDRLDQLDPRQKTIKDLIIEEALKYRDSENGIDMQKVKDKIMARIASAYSFEKMRKALNELRNNVATRIEAQKATQVQGNQTSNFRENSNNSKSKDKRINNLIETEAVEENRACPELELIERRCRTVDTLGGDESQMLYLPCVMLQICKACVQNELEEECLGNYAVEAGKICDAQEIREGPKSREACASTALILSQLQTPTAISDQCRLDGNDSCLRHYHYQYWHRYLTYPYNGRRLNSIYDMTSSQQSDR</sequence>
<keyword evidence="2" id="KW-1185">Reference proteome</keyword>
<dbReference type="Proteomes" id="UP000835206">
    <property type="component" value="Chromosome 11"/>
</dbReference>
<gene>
    <name evidence="3" type="primary">LOC100642893</name>
</gene>
<feature type="compositionally biased region" description="Basic and acidic residues" evidence="1">
    <location>
        <begin position="339"/>
        <end position="370"/>
    </location>
</feature>
<organism evidence="2 3">
    <name type="scientific">Bombus terrestris</name>
    <name type="common">Buff-tailed bumblebee</name>
    <name type="synonym">Apis terrestris</name>
    <dbReference type="NCBI Taxonomy" id="30195"/>
    <lineage>
        <taxon>Eukaryota</taxon>
        <taxon>Metazoa</taxon>
        <taxon>Ecdysozoa</taxon>
        <taxon>Arthropoda</taxon>
        <taxon>Hexapoda</taxon>
        <taxon>Insecta</taxon>
        <taxon>Pterygota</taxon>
        <taxon>Neoptera</taxon>
        <taxon>Endopterygota</taxon>
        <taxon>Hymenoptera</taxon>
        <taxon>Apocrita</taxon>
        <taxon>Aculeata</taxon>
        <taxon>Apoidea</taxon>
        <taxon>Anthophila</taxon>
        <taxon>Apidae</taxon>
        <taxon>Bombus</taxon>
        <taxon>Bombus</taxon>
    </lineage>
</organism>
<name>A0A9B2MNG2_BOMTE</name>
<dbReference type="PANTHER" id="PTHR37687">
    <property type="entry name" value="AGAP006772-PA"/>
    <property type="match status" value="1"/>
</dbReference>
<evidence type="ECO:0000256" key="1">
    <source>
        <dbReference type="SAM" id="MobiDB-lite"/>
    </source>
</evidence>
<feature type="compositionally biased region" description="Basic and acidic residues" evidence="1">
    <location>
        <begin position="245"/>
        <end position="260"/>
    </location>
</feature>
<feature type="compositionally biased region" description="Basic and acidic residues" evidence="1">
    <location>
        <begin position="84"/>
        <end position="98"/>
    </location>
</feature>
<feature type="region of interest" description="Disordered" evidence="1">
    <location>
        <begin position="241"/>
        <end position="260"/>
    </location>
</feature>
<feature type="region of interest" description="Disordered" evidence="1">
    <location>
        <begin position="295"/>
        <end position="315"/>
    </location>
</feature>
<dbReference type="RefSeq" id="XP_012169249.2">
    <property type="nucleotide sequence ID" value="XM_012313859.3"/>
</dbReference>
<dbReference type="InterPro" id="IPR038875">
    <property type="entry name" value="PLA2_conodipine-like"/>
</dbReference>
<dbReference type="GeneID" id="100642893"/>
<feature type="region of interest" description="Disordered" evidence="1">
    <location>
        <begin position="148"/>
        <end position="173"/>
    </location>
</feature>
<dbReference type="OrthoDB" id="6138985at2759"/>
<feature type="region of interest" description="Disordered" evidence="1">
    <location>
        <begin position="84"/>
        <end position="103"/>
    </location>
</feature>
<evidence type="ECO:0000313" key="2">
    <source>
        <dbReference type="Proteomes" id="UP000835206"/>
    </source>
</evidence>
<dbReference type="AlphaFoldDB" id="A0A9B2MNG2"/>
<dbReference type="PANTHER" id="PTHR37687:SF1">
    <property type="entry name" value="AGAP006772-PA"/>
    <property type="match status" value="1"/>
</dbReference>
<evidence type="ECO:0000313" key="3">
    <source>
        <dbReference type="RefSeq" id="XP_012169249.2"/>
    </source>
</evidence>
<reference evidence="3" key="1">
    <citation type="submission" date="2025-08" db="UniProtKB">
        <authorList>
            <consortium name="RefSeq"/>
        </authorList>
    </citation>
    <scope>IDENTIFICATION</scope>
</reference>